<evidence type="ECO:0000256" key="3">
    <source>
        <dbReference type="ARBA" id="ARBA00023274"/>
    </source>
</evidence>
<organism evidence="4 5">
    <name type="scientific">Papaver somniferum</name>
    <name type="common">Opium poppy</name>
    <dbReference type="NCBI Taxonomy" id="3469"/>
    <lineage>
        <taxon>Eukaryota</taxon>
        <taxon>Viridiplantae</taxon>
        <taxon>Streptophyta</taxon>
        <taxon>Embryophyta</taxon>
        <taxon>Tracheophyta</taxon>
        <taxon>Spermatophyta</taxon>
        <taxon>Magnoliopsida</taxon>
        <taxon>Ranunculales</taxon>
        <taxon>Papaveraceae</taxon>
        <taxon>Papaveroideae</taxon>
        <taxon>Papaver</taxon>
    </lineage>
</organism>
<evidence type="ECO:0000256" key="1">
    <source>
        <dbReference type="ARBA" id="ARBA00022490"/>
    </source>
</evidence>
<dbReference type="EMBL" id="CM010720">
    <property type="protein sequence ID" value="RZC64303.1"/>
    <property type="molecule type" value="Genomic_DNA"/>
</dbReference>
<gene>
    <name evidence="4" type="ORF">C5167_008001</name>
</gene>
<keyword evidence="2" id="KW-0689">Ribosomal protein</keyword>
<proteinExistence type="predicted"/>
<evidence type="ECO:0000313" key="5">
    <source>
        <dbReference type="Proteomes" id="UP000316621"/>
    </source>
</evidence>
<dbReference type="AlphaFoldDB" id="A0A4Y7JT78"/>
<keyword evidence="3" id="KW-0687">Ribonucleoprotein</keyword>
<dbReference type="GO" id="GO:0005840">
    <property type="term" value="C:ribosome"/>
    <property type="evidence" value="ECO:0007669"/>
    <property type="project" value="UniProtKB-KW"/>
</dbReference>
<name>A0A4Y7JT78_PAPSO</name>
<evidence type="ECO:0000313" key="4">
    <source>
        <dbReference type="EMBL" id="RZC64303.1"/>
    </source>
</evidence>
<evidence type="ECO:0000256" key="2">
    <source>
        <dbReference type="ARBA" id="ARBA00022980"/>
    </source>
</evidence>
<dbReference type="GO" id="GO:1990904">
    <property type="term" value="C:ribonucleoprotein complex"/>
    <property type="evidence" value="ECO:0007669"/>
    <property type="project" value="UniProtKB-KW"/>
</dbReference>
<dbReference type="PANTHER" id="PTHR11830">
    <property type="entry name" value="40S RIBOSOMAL PROTEIN S3A"/>
    <property type="match status" value="1"/>
</dbReference>
<sequence>MVSDPMQDSFYREPILIGIRCSNILLLKDSSTKCSRHHWLIFEAMRINRTRSSDLQLRMFKEMFLPISVKWETLIEAHIHVKTANNFTLRMFCFRFTKKRDKQIRRKMVEVMVYQASSSGLKELVAKFIPEMIGKDIEKATSSIYPLQSVCIRKVMIISLMKLWMQVLCYAIGKGYLKMLQEVT</sequence>
<dbReference type="SMART" id="SM01397">
    <property type="entry name" value="Ribosomal_S3Ae"/>
    <property type="match status" value="1"/>
</dbReference>
<keyword evidence="1" id="KW-0963">Cytoplasm</keyword>
<accession>A0A4Y7JT78</accession>
<reference evidence="4 5" key="1">
    <citation type="journal article" date="2018" name="Science">
        <title>The opium poppy genome and morphinan production.</title>
        <authorList>
            <person name="Guo L."/>
            <person name="Winzer T."/>
            <person name="Yang X."/>
            <person name="Li Y."/>
            <person name="Ning Z."/>
            <person name="He Z."/>
            <person name="Teodor R."/>
            <person name="Lu Y."/>
            <person name="Bowser T.A."/>
            <person name="Graham I.A."/>
            <person name="Ye K."/>
        </authorList>
    </citation>
    <scope>NUCLEOTIDE SEQUENCE [LARGE SCALE GENOMIC DNA]</scope>
    <source>
        <strain evidence="5">cv. HN1</strain>
        <tissue evidence="4">Leaves</tissue>
    </source>
</reference>
<dbReference type="Pfam" id="PF01015">
    <property type="entry name" value="Ribosomal_S3Ae"/>
    <property type="match status" value="1"/>
</dbReference>
<dbReference type="Proteomes" id="UP000316621">
    <property type="component" value="Chromosome 6"/>
</dbReference>
<dbReference type="Gramene" id="RZC64303">
    <property type="protein sequence ID" value="RZC64303"/>
    <property type="gene ID" value="C5167_008001"/>
</dbReference>
<keyword evidence="5" id="KW-1185">Reference proteome</keyword>
<dbReference type="GO" id="GO:0003735">
    <property type="term" value="F:structural constituent of ribosome"/>
    <property type="evidence" value="ECO:0007669"/>
    <property type="project" value="InterPro"/>
</dbReference>
<dbReference type="InterPro" id="IPR001593">
    <property type="entry name" value="Ribosomal_eS1"/>
</dbReference>
<dbReference type="GO" id="GO:0006412">
    <property type="term" value="P:translation"/>
    <property type="evidence" value="ECO:0007669"/>
    <property type="project" value="InterPro"/>
</dbReference>
<protein>
    <submittedName>
        <fullName evidence="4">Uncharacterized protein</fullName>
    </submittedName>
</protein>
<dbReference type="STRING" id="3469.A0A4Y7JT78"/>